<dbReference type="InterPro" id="IPR051275">
    <property type="entry name" value="Cell_adhesion_signaling"/>
</dbReference>
<keyword evidence="3" id="KW-1015">Disulfide bond</keyword>
<evidence type="ECO:0000256" key="5">
    <source>
        <dbReference type="ARBA" id="ARBA00023319"/>
    </source>
</evidence>
<dbReference type="SMART" id="SM00409">
    <property type="entry name" value="IG"/>
    <property type="match status" value="2"/>
</dbReference>
<keyword evidence="5" id="KW-0393">Immunoglobulin domain</keyword>
<dbReference type="GO" id="GO:0050839">
    <property type="term" value="F:cell adhesion molecule binding"/>
    <property type="evidence" value="ECO:0007669"/>
    <property type="project" value="TreeGrafter"/>
</dbReference>
<keyword evidence="4" id="KW-0325">Glycoprotein</keyword>
<keyword evidence="7" id="KW-0732">Signal</keyword>
<evidence type="ECO:0000256" key="4">
    <source>
        <dbReference type="ARBA" id="ARBA00023180"/>
    </source>
</evidence>
<feature type="chain" id="PRO_5017227185" evidence="7">
    <location>
        <begin position="23"/>
        <end position="237"/>
    </location>
</feature>
<dbReference type="GO" id="GO:0098609">
    <property type="term" value="P:cell-cell adhesion"/>
    <property type="evidence" value="ECO:0007669"/>
    <property type="project" value="TreeGrafter"/>
</dbReference>
<dbReference type="InterPro" id="IPR003599">
    <property type="entry name" value="Ig_sub"/>
</dbReference>
<evidence type="ECO:0000256" key="3">
    <source>
        <dbReference type="ARBA" id="ARBA00023157"/>
    </source>
</evidence>
<dbReference type="PANTHER" id="PTHR11640">
    <property type="entry name" value="NEPHRIN"/>
    <property type="match status" value="1"/>
</dbReference>
<dbReference type="SUPFAM" id="SSF48726">
    <property type="entry name" value="Immunoglobulin"/>
    <property type="match status" value="1"/>
</dbReference>
<feature type="domain" description="Ig-like" evidence="8">
    <location>
        <begin position="31"/>
        <end position="97"/>
    </location>
</feature>
<comment type="subcellular location">
    <subcellularLocation>
        <location evidence="1">Membrane</location>
        <topology evidence="1">Single-pass type I membrane protein</topology>
    </subcellularLocation>
</comment>
<dbReference type="InterPro" id="IPR007110">
    <property type="entry name" value="Ig-like_dom"/>
</dbReference>
<proteinExistence type="predicted"/>
<dbReference type="InterPro" id="IPR036179">
    <property type="entry name" value="Ig-like_dom_sf"/>
</dbReference>
<dbReference type="Gene3D" id="2.60.40.10">
    <property type="entry name" value="Immunoglobulins"/>
    <property type="match status" value="2"/>
</dbReference>
<dbReference type="GeneTree" id="ENSGT00510000048311"/>
<dbReference type="PANTHER" id="PTHR11640:SF31">
    <property type="entry name" value="IRREGULAR CHIASM C-ROUGHEST PROTEIN-RELATED"/>
    <property type="match status" value="1"/>
</dbReference>
<dbReference type="Ensembl" id="ENSSPAT00000018820.1">
    <property type="protein sequence ID" value="ENSSPAP00000018539.1"/>
    <property type="gene ID" value="ENSSPAG00000013975.1"/>
</dbReference>
<evidence type="ECO:0000313" key="9">
    <source>
        <dbReference type="Ensembl" id="ENSSPAP00000018539.1"/>
    </source>
</evidence>
<dbReference type="InterPro" id="IPR013783">
    <property type="entry name" value="Ig-like_fold"/>
</dbReference>
<dbReference type="CDD" id="cd00096">
    <property type="entry name" value="Ig"/>
    <property type="match status" value="1"/>
</dbReference>
<keyword evidence="2 6" id="KW-0472">Membrane</keyword>
<keyword evidence="6" id="KW-1133">Transmembrane helix</keyword>
<feature type="domain" description="Ig-like" evidence="8">
    <location>
        <begin position="107"/>
        <end position="198"/>
    </location>
</feature>
<evidence type="ECO:0000259" key="8">
    <source>
        <dbReference type="PROSITE" id="PS50835"/>
    </source>
</evidence>
<organism evidence="9">
    <name type="scientific">Stegastes partitus</name>
    <name type="common">bicolor damselfish</name>
    <dbReference type="NCBI Taxonomy" id="144197"/>
    <lineage>
        <taxon>Eukaryota</taxon>
        <taxon>Metazoa</taxon>
        <taxon>Chordata</taxon>
        <taxon>Craniata</taxon>
        <taxon>Vertebrata</taxon>
        <taxon>Euteleostomi</taxon>
        <taxon>Actinopterygii</taxon>
        <taxon>Neopterygii</taxon>
        <taxon>Teleostei</taxon>
        <taxon>Neoteleostei</taxon>
        <taxon>Acanthomorphata</taxon>
        <taxon>Ovalentaria</taxon>
        <taxon>Pomacentridae</taxon>
        <taxon>Stegastes</taxon>
    </lineage>
</organism>
<dbReference type="GO" id="GO:0005886">
    <property type="term" value="C:plasma membrane"/>
    <property type="evidence" value="ECO:0007669"/>
    <property type="project" value="TreeGrafter"/>
</dbReference>
<feature type="signal peptide" evidence="7">
    <location>
        <begin position="1"/>
        <end position="22"/>
    </location>
</feature>
<evidence type="ECO:0000256" key="7">
    <source>
        <dbReference type="SAM" id="SignalP"/>
    </source>
</evidence>
<dbReference type="PROSITE" id="PS50835">
    <property type="entry name" value="IG_LIKE"/>
    <property type="match status" value="2"/>
</dbReference>
<evidence type="ECO:0000256" key="6">
    <source>
        <dbReference type="SAM" id="Phobius"/>
    </source>
</evidence>
<sequence>MKLILRTSLLHLLLCCATHVEGLIEVELETTVSLSCGVDDAEKELVWLRNGVTVTLKEENKKGRSSVCVSPVIHDDNDATFTCHIKENSTFEASQLSSNNVFSSDPPELSGSEEVTVEEEAELVLRCDIWANPPVSSVVWVQNGSLVDLLAGGFIVNTDGHASELRATKVERSLHVGTYQCTAHSSKYGAFTKTFPVTVTDKTIKFPLMPMIAGIVVVFLTALLAFVSREKRNCYNT</sequence>
<evidence type="ECO:0000256" key="2">
    <source>
        <dbReference type="ARBA" id="ARBA00023136"/>
    </source>
</evidence>
<reference evidence="9" key="1">
    <citation type="submission" date="2023-09" db="UniProtKB">
        <authorList>
            <consortium name="Ensembl"/>
        </authorList>
    </citation>
    <scope>IDENTIFICATION</scope>
</reference>
<dbReference type="AlphaFoldDB" id="A0A3B5AL90"/>
<feature type="transmembrane region" description="Helical" evidence="6">
    <location>
        <begin position="208"/>
        <end position="227"/>
    </location>
</feature>
<dbReference type="Pfam" id="PF13895">
    <property type="entry name" value="Ig_2"/>
    <property type="match status" value="1"/>
</dbReference>
<name>A0A3B5AL90_9TELE</name>
<dbReference type="GO" id="GO:0005911">
    <property type="term" value="C:cell-cell junction"/>
    <property type="evidence" value="ECO:0007669"/>
    <property type="project" value="TreeGrafter"/>
</dbReference>
<accession>A0A3B5AL90</accession>
<keyword evidence="6" id="KW-0812">Transmembrane</keyword>
<protein>
    <submittedName>
        <fullName evidence="9">Transmembrane and immunoglobulin domain containing 1</fullName>
    </submittedName>
</protein>
<evidence type="ECO:0000256" key="1">
    <source>
        <dbReference type="ARBA" id="ARBA00004479"/>
    </source>
</evidence>